<comment type="caution">
    <text evidence="2">The sequence shown here is derived from an EMBL/GenBank/DDBJ whole genome shotgun (WGS) entry which is preliminary data.</text>
</comment>
<dbReference type="AlphaFoldDB" id="A0A9D1S5J7"/>
<protein>
    <submittedName>
        <fullName evidence="2">ImmA/IrrE family metallo-endopeptidase</fullName>
    </submittedName>
</protein>
<dbReference type="EMBL" id="DVND01000007">
    <property type="protein sequence ID" value="HIU47765.1"/>
    <property type="molecule type" value="Genomic_DNA"/>
</dbReference>
<dbReference type="Pfam" id="PF06114">
    <property type="entry name" value="Peptidase_M78"/>
    <property type="match status" value="1"/>
</dbReference>
<dbReference type="Proteomes" id="UP000824111">
    <property type="component" value="Unassembled WGS sequence"/>
</dbReference>
<gene>
    <name evidence="2" type="ORF">IAB04_00210</name>
</gene>
<evidence type="ECO:0000259" key="1">
    <source>
        <dbReference type="Pfam" id="PF06114"/>
    </source>
</evidence>
<feature type="domain" description="IrrE N-terminal-like" evidence="1">
    <location>
        <begin position="92"/>
        <end position="176"/>
    </location>
</feature>
<evidence type="ECO:0000313" key="3">
    <source>
        <dbReference type="Proteomes" id="UP000824111"/>
    </source>
</evidence>
<reference evidence="2" key="2">
    <citation type="journal article" date="2021" name="PeerJ">
        <title>Extensive microbial diversity within the chicken gut microbiome revealed by metagenomics and culture.</title>
        <authorList>
            <person name="Gilroy R."/>
            <person name="Ravi A."/>
            <person name="Getino M."/>
            <person name="Pursley I."/>
            <person name="Horton D.L."/>
            <person name="Alikhan N.F."/>
            <person name="Baker D."/>
            <person name="Gharbi K."/>
            <person name="Hall N."/>
            <person name="Watson M."/>
            <person name="Adriaenssens E.M."/>
            <person name="Foster-Nyarko E."/>
            <person name="Jarju S."/>
            <person name="Secka A."/>
            <person name="Antonio M."/>
            <person name="Oren A."/>
            <person name="Chaudhuri R.R."/>
            <person name="La Ragione R."/>
            <person name="Hildebrand F."/>
            <person name="Pallen M.J."/>
        </authorList>
    </citation>
    <scope>NUCLEOTIDE SEQUENCE</scope>
    <source>
        <strain evidence="2">ChiSjej4B22-9803</strain>
    </source>
</reference>
<organism evidence="2 3">
    <name type="scientific">Candidatus Avimonoglobus intestinipullorum</name>
    <dbReference type="NCBI Taxonomy" id="2840699"/>
    <lineage>
        <taxon>Bacteria</taxon>
        <taxon>Bacillati</taxon>
        <taxon>Bacillota</taxon>
        <taxon>Clostridia</taxon>
        <taxon>Eubacteriales</taxon>
        <taxon>Candidatus Avimonoglobus</taxon>
    </lineage>
</organism>
<accession>A0A9D1S5J7</accession>
<name>A0A9D1S5J7_9FIRM</name>
<reference evidence="2" key="1">
    <citation type="submission" date="2020-10" db="EMBL/GenBank/DDBJ databases">
        <authorList>
            <person name="Gilroy R."/>
        </authorList>
    </citation>
    <scope>NUCLEOTIDE SEQUENCE</scope>
    <source>
        <strain evidence="2">ChiSjej4B22-9803</strain>
    </source>
</reference>
<dbReference type="InterPro" id="IPR010359">
    <property type="entry name" value="IrrE_HExxH"/>
</dbReference>
<dbReference type="Gene3D" id="1.10.10.2910">
    <property type="match status" value="1"/>
</dbReference>
<evidence type="ECO:0000313" key="2">
    <source>
        <dbReference type="EMBL" id="HIU47765.1"/>
    </source>
</evidence>
<sequence>MRIPEKPRYAYACQKSAEFLLDSGSNTLPLNILHAAKKYKWALTPYSQLAAEHHVTIGEVCGAFQSYDGYTVFHSGNYCIAYNDSRQFICNKKRIYFTLLHEFGHIYLHHFTDFDQTMLNRNGLSGREYQVLEEEANCFARNVAAPPTLIQHLQDYDLTRLSELFNLSFTAAKTRLYTLHRDAKYFLPEQNLNLSDRFDQFLNGMECEQCGRYFVSPGSNFCVFCGSKRIRHSRQIKGLPAGIRLNADKQAVKCVKCGNAQINPSDPHCRFCGTALYNDCAPTVCDVNGAPLLQLPCSKGAHLDGYMRYCPYCGNETTFLQEHLLTT</sequence>
<proteinExistence type="predicted"/>